<protein>
    <submittedName>
        <fullName evidence="2">Uncharacterized protein</fullName>
    </submittedName>
</protein>
<keyword evidence="3" id="KW-1185">Reference proteome</keyword>
<evidence type="ECO:0000256" key="1">
    <source>
        <dbReference type="SAM" id="Phobius"/>
    </source>
</evidence>
<dbReference type="EMBL" id="SMCQ01000007">
    <property type="protein sequence ID" value="TCW00568.1"/>
    <property type="molecule type" value="Genomic_DNA"/>
</dbReference>
<evidence type="ECO:0000313" key="2">
    <source>
        <dbReference type="EMBL" id="TCW00568.1"/>
    </source>
</evidence>
<keyword evidence="1" id="KW-0812">Transmembrane</keyword>
<sequence>MNILKKVNKKTTIIISLIVVAVALVGISIAYLSDSAGTLVNTFDAASIHTDIEEEVDGSLKKDVKVANNDKTDALVRVRLSISNEELFNQYFGLKDLGNNPWELKGEYYYYTEVLKSKTKTQSLFTRLLYKDGNEYKDFPFVEDSEGNYVLDSSATDRMKEALQILNSVEITVYQESVPVKFSYKDNGQTIQLNADQNGNGLIDTDEEKADAEKIWNYFESQK</sequence>
<organism evidence="2 3">
    <name type="scientific">Longibaculum muris</name>
    <dbReference type="NCBI Taxonomy" id="1796628"/>
    <lineage>
        <taxon>Bacteria</taxon>
        <taxon>Bacillati</taxon>
        <taxon>Bacillota</taxon>
        <taxon>Erysipelotrichia</taxon>
        <taxon>Erysipelotrichales</taxon>
        <taxon>Coprobacillaceae</taxon>
        <taxon>Longibaculum</taxon>
    </lineage>
</organism>
<gene>
    <name evidence="2" type="ORF">EDD60_10757</name>
</gene>
<proteinExistence type="predicted"/>
<dbReference type="GeneID" id="98915151"/>
<reference evidence="2 3" key="1">
    <citation type="submission" date="2019-03" db="EMBL/GenBank/DDBJ databases">
        <title>Genomic Encyclopedia of Type Strains, Phase IV (KMG-IV): sequencing the most valuable type-strain genomes for metagenomic binning, comparative biology and taxonomic classification.</title>
        <authorList>
            <person name="Goeker M."/>
        </authorList>
    </citation>
    <scope>NUCLEOTIDE SEQUENCE [LARGE SCALE GENOMIC DNA]</scope>
    <source>
        <strain evidence="2 3">DSM 29487</strain>
    </source>
</reference>
<name>A0A4R3Z7P5_9FIRM</name>
<feature type="transmembrane region" description="Helical" evidence="1">
    <location>
        <begin position="12"/>
        <end position="32"/>
    </location>
</feature>
<dbReference type="RefSeq" id="WP_066448313.1">
    <property type="nucleotide sequence ID" value="NZ_DBGCPY010000120.1"/>
</dbReference>
<accession>A0A4R3Z7P5</accession>
<dbReference type="AlphaFoldDB" id="A0A4R3Z7P5"/>
<keyword evidence="1" id="KW-0472">Membrane</keyword>
<evidence type="ECO:0000313" key="3">
    <source>
        <dbReference type="Proteomes" id="UP000295515"/>
    </source>
</evidence>
<comment type="caution">
    <text evidence="2">The sequence shown here is derived from an EMBL/GenBank/DDBJ whole genome shotgun (WGS) entry which is preliminary data.</text>
</comment>
<dbReference type="Proteomes" id="UP000295515">
    <property type="component" value="Unassembled WGS sequence"/>
</dbReference>
<keyword evidence="1" id="KW-1133">Transmembrane helix</keyword>